<evidence type="ECO:0000256" key="1">
    <source>
        <dbReference type="SAM" id="Phobius"/>
    </source>
</evidence>
<keyword evidence="3" id="KW-1185">Reference proteome</keyword>
<sequence>MAFTFELPISYNAMTTLTSSRKCPSCGQWSGWHQRPDDKCEHCQAILDPQGLKAQQESEAEALRQKGKINLSLIEIFPSDPPFTKFYKRIIQGFQLTFFAILSFIIWLVTILAG</sequence>
<keyword evidence="1" id="KW-0812">Transmembrane</keyword>
<dbReference type="AlphaFoldDB" id="A0A5N1J0D0"/>
<dbReference type="RefSeq" id="WP_150903152.1">
    <property type="nucleotide sequence ID" value="NZ_VTWT01000003.1"/>
</dbReference>
<dbReference type="EMBL" id="VTWT01000003">
    <property type="protein sequence ID" value="KAA9340080.1"/>
    <property type="molecule type" value="Genomic_DNA"/>
</dbReference>
<gene>
    <name evidence="2" type="ORF">F0P94_06945</name>
</gene>
<evidence type="ECO:0000313" key="2">
    <source>
        <dbReference type="EMBL" id="KAA9340080.1"/>
    </source>
</evidence>
<dbReference type="Proteomes" id="UP000326570">
    <property type="component" value="Unassembled WGS sequence"/>
</dbReference>
<keyword evidence="1" id="KW-1133">Transmembrane helix</keyword>
<comment type="caution">
    <text evidence="2">The sequence shown here is derived from an EMBL/GenBank/DDBJ whole genome shotgun (WGS) entry which is preliminary data.</text>
</comment>
<evidence type="ECO:0000313" key="3">
    <source>
        <dbReference type="Proteomes" id="UP000326570"/>
    </source>
</evidence>
<name>A0A5N1J0D0_9BACT</name>
<accession>A0A5N1J0D0</accession>
<protein>
    <submittedName>
        <fullName evidence="2">Uncharacterized protein</fullName>
    </submittedName>
</protein>
<proteinExistence type="predicted"/>
<keyword evidence="1" id="KW-0472">Membrane</keyword>
<organism evidence="2 3">
    <name type="scientific">Adhaeribacter soli</name>
    <dbReference type="NCBI Taxonomy" id="2607655"/>
    <lineage>
        <taxon>Bacteria</taxon>
        <taxon>Pseudomonadati</taxon>
        <taxon>Bacteroidota</taxon>
        <taxon>Cytophagia</taxon>
        <taxon>Cytophagales</taxon>
        <taxon>Hymenobacteraceae</taxon>
        <taxon>Adhaeribacter</taxon>
    </lineage>
</organism>
<feature type="transmembrane region" description="Helical" evidence="1">
    <location>
        <begin position="93"/>
        <end position="113"/>
    </location>
</feature>
<reference evidence="2 3" key="1">
    <citation type="submission" date="2019-09" db="EMBL/GenBank/DDBJ databases">
        <title>Genome sequence of Adhaeribacter sp. M2.</title>
        <authorList>
            <person name="Srinivasan S."/>
        </authorList>
    </citation>
    <scope>NUCLEOTIDE SEQUENCE [LARGE SCALE GENOMIC DNA]</scope>
    <source>
        <strain evidence="2 3">M2</strain>
    </source>
</reference>